<dbReference type="PANTHER" id="PTHR43037:SF1">
    <property type="entry name" value="BLL1128 PROTEIN"/>
    <property type="match status" value="1"/>
</dbReference>
<dbReference type="SUPFAM" id="SSF53474">
    <property type="entry name" value="alpha/beta-Hydrolases"/>
    <property type="match status" value="1"/>
</dbReference>
<feature type="domain" description="Phospholipase/carboxylesterase/thioesterase" evidence="3">
    <location>
        <begin position="118"/>
        <end position="213"/>
    </location>
</feature>
<dbReference type="PROSITE" id="PS51257">
    <property type="entry name" value="PROKAR_LIPOPROTEIN"/>
    <property type="match status" value="1"/>
</dbReference>
<keyword evidence="5" id="KW-1185">Reference proteome</keyword>
<sequence>MKSSKNLQLSLLATLILSACGGSSSDSKPVPPPAGEASACGTISTTQTCAAVDGAFGKGLYILEKPANTANAPILIGLHGAPGSPNELNAYLHVTDMAASEGYLVALPFGAGNWGWSSQIENDGILSKDSQFMQALVDDLVEKHQGDRSRVFVLGYSAGGFMAYQLACEIPEQFAGLISIAGQIRGTIENCQPATGVAIHHIHGLSDLDVPFEGRADGIASVQETMTHFAQINRCANNTEDWQEAGLTTDNKAANTAAYQGCLNQLKLTTIERTGHRPAFEMTVLHNLIGAFISEHEQ</sequence>
<gene>
    <name evidence="4" type="ORF">J0A66_20995</name>
</gene>
<dbReference type="InterPro" id="IPR003140">
    <property type="entry name" value="PLipase/COase/thioEstase"/>
</dbReference>
<feature type="chain" id="PRO_5037190594" evidence="2">
    <location>
        <begin position="22"/>
        <end position="298"/>
    </location>
</feature>
<dbReference type="PANTHER" id="PTHR43037">
    <property type="entry name" value="UNNAMED PRODUCT-RELATED"/>
    <property type="match status" value="1"/>
</dbReference>
<dbReference type="Proteomes" id="UP000664654">
    <property type="component" value="Unassembled WGS sequence"/>
</dbReference>
<comment type="caution">
    <text evidence="4">The sequence shown here is derived from an EMBL/GenBank/DDBJ whole genome shotgun (WGS) entry which is preliminary data.</text>
</comment>
<evidence type="ECO:0000313" key="4">
    <source>
        <dbReference type="EMBL" id="MBN7827722.1"/>
    </source>
</evidence>
<dbReference type="EMBL" id="JAFKCV010000025">
    <property type="protein sequence ID" value="MBN7827722.1"/>
    <property type="molecule type" value="Genomic_DNA"/>
</dbReference>
<evidence type="ECO:0000259" key="3">
    <source>
        <dbReference type="Pfam" id="PF02230"/>
    </source>
</evidence>
<evidence type="ECO:0000313" key="5">
    <source>
        <dbReference type="Proteomes" id="UP000664654"/>
    </source>
</evidence>
<dbReference type="AlphaFoldDB" id="A0A939DRZ6"/>
<protein>
    <submittedName>
        <fullName evidence="4">Prolyl oligopeptidase family serine peptidase</fullName>
    </submittedName>
</protein>
<proteinExistence type="predicted"/>
<reference evidence="4" key="1">
    <citation type="submission" date="2021-03" db="EMBL/GenBank/DDBJ databases">
        <title>novel species isolated from a fishpond in China.</title>
        <authorList>
            <person name="Lu H."/>
            <person name="Cai Z."/>
        </authorList>
    </citation>
    <scope>NUCLEOTIDE SEQUENCE</scope>
    <source>
        <strain evidence="4">JCM 30855</strain>
    </source>
</reference>
<dbReference type="RefSeq" id="WP_206575831.1">
    <property type="nucleotide sequence ID" value="NZ_JAFKCV010000025.1"/>
</dbReference>
<organism evidence="4 5">
    <name type="scientific">Bowmanella dokdonensis</name>
    <dbReference type="NCBI Taxonomy" id="751969"/>
    <lineage>
        <taxon>Bacteria</taxon>
        <taxon>Pseudomonadati</taxon>
        <taxon>Pseudomonadota</taxon>
        <taxon>Gammaproteobacteria</taxon>
        <taxon>Alteromonadales</taxon>
        <taxon>Alteromonadaceae</taxon>
        <taxon>Bowmanella</taxon>
    </lineage>
</organism>
<evidence type="ECO:0000256" key="2">
    <source>
        <dbReference type="SAM" id="SignalP"/>
    </source>
</evidence>
<dbReference type="GO" id="GO:0016787">
    <property type="term" value="F:hydrolase activity"/>
    <property type="evidence" value="ECO:0007669"/>
    <property type="project" value="InterPro"/>
</dbReference>
<accession>A0A939DRZ6</accession>
<evidence type="ECO:0000256" key="1">
    <source>
        <dbReference type="ARBA" id="ARBA00022729"/>
    </source>
</evidence>
<feature type="signal peptide" evidence="2">
    <location>
        <begin position="1"/>
        <end position="21"/>
    </location>
</feature>
<dbReference type="InterPro" id="IPR029058">
    <property type="entry name" value="AB_hydrolase_fold"/>
</dbReference>
<name>A0A939DRZ6_9ALTE</name>
<dbReference type="Gene3D" id="3.40.50.1820">
    <property type="entry name" value="alpha/beta hydrolase"/>
    <property type="match status" value="1"/>
</dbReference>
<keyword evidence="1 2" id="KW-0732">Signal</keyword>
<dbReference type="Pfam" id="PF02230">
    <property type="entry name" value="Abhydrolase_2"/>
    <property type="match status" value="1"/>
</dbReference>
<dbReference type="InterPro" id="IPR050955">
    <property type="entry name" value="Plant_Biomass_Hydrol_Est"/>
</dbReference>